<comment type="caution">
    <text evidence="2">The sequence shown here is derived from an EMBL/GenBank/DDBJ whole genome shotgun (WGS) entry which is preliminary data.</text>
</comment>
<sequence>MRHLILINMMFLALLSCENNQNLVGNENEKETSTQSASRVRNYVESDTGYNNRPGRKKIASEGASDIYKSRLQK</sequence>
<feature type="region of interest" description="Disordered" evidence="1">
    <location>
        <begin position="26"/>
        <end position="74"/>
    </location>
</feature>
<dbReference type="EMBL" id="JBIPKE010000020">
    <property type="protein sequence ID" value="MFH6985998.1"/>
    <property type="molecule type" value="Genomic_DNA"/>
</dbReference>
<evidence type="ECO:0000313" key="3">
    <source>
        <dbReference type="Proteomes" id="UP001610063"/>
    </source>
</evidence>
<evidence type="ECO:0008006" key="4">
    <source>
        <dbReference type="Google" id="ProtNLM"/>
    </source>
</evidence>
<name>A0ABW7NEE7_9BACT</name>
<organism evidence="2 3">
    <name type="scientific">Marinoscillum luteum</name>
    <dbReference type="NCBI Taxonomy" id="861051"/>
    <lineage>
        <taxon>Bacteria</taxon>
        <taxon>Pseudomonadati</taxon>
        <taxon>Bacteroidota</taxon>
        <taxon>Cytophagia</taxon>
        <taxon>Cytophagales</taxon>
        <taxon>Reichenbachiellaceae</taxon>
        <taxon>Marinoscillum</taxon>
    </lineage>
</organism>
<dbReference type="PROSITE" id="PS51257">
    <property type="entry name" value="PROKAR_LIPOPROTEIN"/>
    <property type="match status" value="1"/>
</dbReference>
<keyword evidence="3" id="KW-1185">Reference proteome</keyword>
<proteinExistence type="predicted"/>
<evidence type="ECO:0000256" key="1">
    <source>
        <dbReference type="SAM" id="MobiDB-lite"/>
    </source>
</evidence>
<evidence type="ECO:0000313" key="2">
    <source>
        <dbReference type="EMBL" id="MFH6985998.1"/>
    </source>
</evidence>
<dbReference type="Proteomes" id="UP001610063">
    <property type="component" value="Unassembled WGS sequence"/>
</dbReference>
<accession>A0ABW7NEE7</accession>
<protein>
    <recommendedName>
        <fullName evidence="4">Lipoprotein</fullName>
    </recommendedName>
</protein>
<dbReference type="RefSeq" id="WP_395419471.1">
    <property type="nucleotide sequence ID" value="NZ_JBIPKE010000020.1"/>
</dbReference>
<reference evidence="2 3" key="1">
    <citation type="journal article" date="2013" name="Int. J. Syst. Evol. Microbiol.">
        <title>Marinoscillum luteum sp. nov., isolated from marine sediment.</title>
        <authorList>
            <person name="Cha I.T."/>
            <person name="Park S.J."/>
            <person name="Kim S.J."/>
            <person name="Kim J.G."/>
            <person name="Jung M.Y."/>
            <person name="Shin K.S."/>
            <person name="Kwon K.K."/>
            <person name="Yang S.H."/>
            <person name="Seo Y.S."/>
            <person name="Rhee S.K."/>
        </authorList>
    </citation>
    <scope>NUCLEOTIDE SEQUENCE [LARGE SCALE GENOMIC DNA]</scope>
    <source>
        <strain evidence="2 3">KCTC 23939</strain>
    </source>
</reference>
<gene>
    <name evidence="2" type="ORF">ACHKAR_21265</name>
</gene>